<dbReference type="Proteomes" id="UP000018439">
    <property type="component" value="Chromosome"/>
</dbReference>
<accession>F3ZU20</accession>
<sequence>MNKNNENVMYQHQVDRILEKVELLNINLNPIIESSILQDIEITQQISLPDSYKVYLTKIQNGGASDLLNNKGPYYGIYSIAEAIEKNSEWEIDMKQDFQFTTDLELGDLYDAEQDLDKHIYRFENDKEYQLKVQSVVEEYNNTSVLAGSLFVCEYGCGDYLRLVVSGQCAGQIWVDSGVINGTGFYSLNVDILTFYENWLNRQIEILKDPSKKLINAWYSYLEFGNNSRYKIVP</sequence>
<dbReference type="eggNOG" id="COG5010">
    <property type="taxonomic scope" value="Bacteria"/>
</dbReference>
<gene>
    <name evidence="1" type="ORF">Bcop_0910</name>
</gene>
<reference evidence="1 2" key="1">
    <citation type="journal article" date="2011" name="Stand. Genomic Sci.">
        <title>Non-contiguous finished genome sequence of Bacteroides coprosuis type strain (PC139).</title>
        <authorList>
            <person name="Land M."/>
            <person name="Held B."/>
            <person name="Gronow S."/>
            <person name="Abt B."/>
            <person name="Lucas S."/>
            <person name="Del Rio T.G."/>
            <person name="Nolan M."/>
            <person name="Tice H."/>
            <person name="Cheng J.F."/>
            <person name="Pitluck S."/>
            <person name="Liolios K."/>
            <person name="Pagani I."/>
            <person name="Ivanova N."/>
            <person name="Mavromatis K."/>
            <person name="Mikhailova N."/>
            <person name="Pati A."/>
            <person name="Tapia R."/>
            <person name="Han C."/>
            <person name="Goodwin L."/>
            <person name="Chen A."/>
            <person name="Palaniappan K."/>
            <person name="Hauser L."/>
            <person name="Brambilla E.M."/>
            <person name="Rohde M."/>
            <person name="Goker M."/>
            <person name="Detter J.C."/>
            <person name="Woyke T."/>
            <person name="Bristow J."/>
            <person name="Eisen J.A."/>
            <person name="Markowitz V."/>
            <person name="Hugenholtz P."/>
            <person name="Kyrpides N.C."/>
            <person name="Klenk H.P."/>
            <person name="Lapidus A."/>
        </authorList>
    </citation>
    <scope>NUCLEOTIDE SEQUENCE</scope>
    <source>
        <strain evidence="1 2">DSM 18011</strain>
    </source>
</reference>
<name>F3ZU20_9BACE</name>
<dbReference type="OrthoDB" id="1190024at2"/>
<dbReference type="STRING" id="679937.Bcop_0910"/>
<dbReference type="InterPro" id="IPR037883">
    <property type="entry name" value="Knr4/Smi1-like_sf"/>
</dbReference>
<organism evidence="1 2">
    <name type="scientific">Bacteroides coprosuis DSM 18011</name>
    <dbReference type="NCBI Taxonomy" id="679937"/>
    <lineage>
        <taxon>Bacteria</taxon>
        <taxon>Pseudomonadati</taxon>
        <taxon>Bacteroidota</taxon>
        <taxon>Bacteroidia</taxon>
        <taxon>Bacteroidales</taxon>
        <taxon>Bacteroidaceae</taxon>
        <taxon>Bacteroides</taxon>
    </lineage>
</organism>
<dbReference type="SUPFAM" id="SSF160631">
    <property type="entry name" value="SMI1/KNR4-like"/>
    <property type="match status" value="1"/>
</dbReference>
<dbReference type="Gene3D" id="3.40.1580.10">
    <property type="entry name" value="SMI1/KNR4-like"/>
    <property type="match status" value="1"/>
</dbReference>
<protein>
    <recommendedName>
        <fullName evidence="3">Knr4/Smi1-like domain-containing protein</fullName>
    </recommendedName>
</protein>
<evidence type="ECO:0008006" key="3">
    <source>
        <dbReference type="Google" id="ProtNLM"/>
    </source>
</evidence>
<dbReference type="HOGENOM" id="CLU_082074_0_0_10"/>
<dbReference type="EMBL" id="CM001167">
    <property type="protein sequence ID" value="EGJ71121.1"/>
    <property type="molecule type" value="Genomic_DNA"/>
</dbReference>
<keyword evidence="2" id="KW-1185">Reference proteome</keyword>
<proteinExistence type="predicted"/>
<evidence type="ECO:0000313" key="1">
    <source>
        <dbReference type="EMBL" id="EGJ71121.1"/>
    </source>
</evidence>
<dbReference type="AlphaFoldDB" id="F3ZU20"/>
<evidence type="ECO:0000313" key="2">
    <source>
        <dbReference type="Proteomes" id="UP000018439"/>
    </source>
</evidence>